<feature type="binding site" evidence="9">
    <location>
        <position position="125"/>
    </location>
    <ligand>
        <name>1-deoxy-D-xylulose 5-phosphate</name>
        <dbReference type="ChEBI" id="CHEBI:57792"/>
    </ligand>
</feature>
<evidence type="ECO:0000256" key="7">
    <source>
        <dbReference type="ARBA" id="ARBA00023229"/>
    </source>
</evidence>
<keyword evidence="9" id="KW-0460">Magnesium</keyword>
<feature type="binding site" evidence="9">
    <location>
        <position position="10"/>
    </location>
    <ligand>
        <name>NADPH</name>
        <dbReference type="ChEBI" id="CHEBI:57783"/>
    </ligand>
</feature>
<accession>A0ABN0A4E9</accession>
<feature type="binding site" evidence="9">
    <location>
        <position position="124"/>
    </location>
    <ligand>
        <name>NADPH</name>
        <dbReference type="ChEBI" id="CHEBI:57783"/>
    </ligand>
</feature>
<organism evidence="13 14">
    <name type="scientific">Turicibacter sanguinis PC909</name>
    <dbReference type="NCBI Taxonomy" id="702450"/>
    <lineage>
        <taxon>Bacteria</taxon>
        <taxon>Bacillati</taxon>
        <taxon>Bacillota</taxon>
        <taxon>Erysipelotrichia</taxon>
        <taxon>Erysipelotrichales</taxon>
        <taxon>Turicibacteraceae</taxon>
        <taxon>Turicibacter</taxon>
    </lineage>
</organism>
<dbReference type="InterPro" id="IPR036291">
    <property type="entry name" value="NAD(P)-bd_dom_sf"/>
</dbReference>
<feature type="binding site" evidence="9">
    <location>
        <position position="12"/>
    </location>
    <ligand>
        <name>NADPH</name>
        <dbReference type="ChEBI" id="CHEBI:57783"/>
    </ligand>
</feature>
<evidence type="ECO:0000256" key="3">
    <source>
        <dbReference type="ARBA" id="ARBA00022723"/>
    </source>
</evidence>
<comment type="similarity">
    <text evidence="2 9">Belongs to the DXR family.</text>
</comment>
<evidence type="ECO:0000256" key="5">
    <source>
        <dbReference type="ARBA" id="ARBA00023002"/>
    </source>
</evidence>
<feature type="binding site" evidence="9">
    <location>
        <position position="176"/>
    </location>
    <ligand>
        <name>1-deoxy-D-xylulose 5-phosphate</name>
        <dbReference type="ChEBI" id="CHEBI:57792"/>
    </ligand>
</feature>
<evidence type="ECO:0000256" key="4">
    <source>
        <dbReference type="ARBA" id="ARBA00022857"/>
    </source>
</evidence>
<dbReference type="EMBL" id="ADMN01000030">
    <property type="protein sequence ID" value="EFF64613.1"/>
    <property type="molecule type" value="Genomic_DNA"/>
</dbReference>
<name>A0ABN0A4E9_9FIRM</name>
<evidence type="ECO:0000256" key="6">
    <source>
        <dbReference type="ARBA" id="ARBA00023211"/>
    </source>
</evidence>
<dbReference type="RefSeq" id="WP_006783765.1">
    <property type="nucleotide sequence ID" value="NZ_ADMN01000030.1"/>
</dbReference>
<dbReference type="InterPro" id="IPR036169">
    <property type="entry name" value="DXPR_C_sf"/>
</dbReference>
<dbReference type="GO" id="GO:0030604">
    <property type="term" value="F:1-deoxy-D-xylulose-5-phosphate reductoisomerase activity"/>
    <property type="evidence" value="ECO:0007669"/>
    <property type="project" value="UniProtKB-EC"/>
</dbReference>
<dbReference type="Proteomes" id="UP000002938">
    <property type="component" value="Unassembled WGS sequence"/>
</dbReference>
<dbReference type="SUPFAM" id="SSF55347">
    <property type="entry name" value="Glyceraldehyde-3-phosphate dehydrogenase-like, C-terminal domain"/>
    <property type="match status" value="1"/>
</dbReference>
<feature type="binding site" evidence="9">
    <location>
        <position position="36"/>
    </location>
    <ligand>
        <name>NADPH</name>
        <dbReference type="ChEBI" id="CHEBI:57783"/>
    </ligand>
</feature>
<keyword evidence="4 9" id="KW-0521">NADP</keyword>
<gene>
    <name evidence="9 13" type="primary">dxr</name>
    <name evidence="13" type="ORF">CUW_0571</name>
</gene>
<feature type="binding site" evidence="9">
    <location>
        <position position="126"/>
    </location>
    <ligand>
        <name>NADPH</name>
        <dbReference type="ChEBI" id="CHEBI:57783"/>
    </ligand>
</feature>
<dbReference type="PANTHER" id="PTHR30525">
    <property type="entry name" value="1-DEOXY-D-XYLULOSE 5-PHOSPHATE REDUCTOISOMERASE"/>
    <property type="match status" value="1"/>
</dbReference>
<keyword evidence="7 9" id="KW-0414">Isoprene biosynthesis</keyword>
<dbReference type="InterPro" id="IPR026877">
    <property type="entry name" value="DXPR_C"/>
</dbReference>
<evidence type="ECO:0000256" key="2">
    <source>
        <dbReference type="ARBA" id="ARBA00006825"/>
    </source>
</evidence>
<feature type="binding site" evidence="9">
    <location>
        <position position="37"/>
    </location>
    <ligand>
        <name>NADPH</name>
        <dbReference type="ChEBI" id="CHEBI:57783"/>
    </ligand>
</feature>
<evidence type="ECO:0000259" key="10">
    <source>
        <dbReference type="Pfam" id="PF02670"/>
    </source>
</evidence>
<feature type="binding site" evidence="9">
    <location>
        <position position="150"/>
    </location>
    <ligand>
        <name>Mn(2+)</name>
        <dbReference type="ChEBI" id="CHEBI:29035"/>
    </ligand>
</feature>
<comment type="cofactor">
    <cofactor evidence="9">
        <name>Mg(2+)</name>
        <dbReference type="ChEBI" id="CHEBI:18420"/>
    </cofactor>
    <cofactor evidence="9">
        <name>Mn(2+)</name>
        <dbReference type="ChEBI" id="CHEBI:29035"/>
    </cofactor>
</comment>
<dbReference type="SUPFAM" id="SSF51735">
    <property type="entry name" value="NAD(P)-binding Rossmann-fold domains"/>
    <property type="match status" value="1"/>
</dbReference>
<feature type="binding site" evidence="9">
    <location>
        <position position="152"/>
    </location>
    <ligand>
        <name>Mn(2+)</name>
        <dbReference type="ChEBI" id="CHEBI:29035"/>
    </ligand>
</feature>
<feature type="binding site" evidence="9">
    <location>
        <position position="221"/>
    </location>
    <ligand>
        <name>1-deoxy-D-xylulose 5-phosphate</name>
        <dbReference type="ChEBI" id="CHEBI:57792"/>
    </ligand>
</feature>
<dbReference type="Gene3D" id="1.10.1740.10">
    <property type="match status" value="1"/>
</dbReference>
<comment type="catalytic activity">
    <reaction evidence="8">
        <text>2-C-methyl-D-erythritol 4-phosphate + NADP(+) = 1-deoxy-D-xylulose 5-phosphate + NADPH + H(+)</text>
        <dbReference type="Rhea" id="RHEA:13717"/>
        <dbReference type="ChEBI" id="CHEBI:15378"/>
        <dbReference type="ChEBI" id="CHEBI:57783"/>
        <dbReference type="ChEBI" id="CHEBI:57792"/>
        <dbReference type="ChEBI" id="CHEBI:58262"/>
        <dbReference type="ChEBI" id="CHEBI:58349"/>
        <dbReference type="EC" id="1.1.1.267"/>
    </reaction>
    <physiologicalReaction direction="right-to-left" evidence="8">
        <dbReference type="Rhea" id="RHEA:13719"/>
    </physiologicalReaction>
</comment>
<dbReference type="HAMAP" id="MF_00183">
    <property type="entry name" value="DXP_reductoisom"/>
    <property type="match status" value="1"/>
</dbReference>
<feature type="binding site" evidence="9">
    <location>
        <position position="152"/>
    </location>
    <ligand>
        <name>1-deoxy-D-xylulose 5-phosphate</name>
        <dbReference type="ChEBI" id="CHEBI:57792"/>
    </ligand>
</feature>
<feature type="domain" description="DXP reductoisomerase C-terminal" evidence="12">
    <location>
        <begin position="261"/>
        <end position="378"/>
    </location>
</feature>
<evidence type="ECO:0000259" key="11">
    <source>
        <dbReference type="Pfam" id="PF08436"/>
    </source>
</evidence>
<sequence>MKNIYLLGATGSIGTQTLDVIRMHPEAFRLIAFSSGRNIELTKQIIEEFQPAYVSVMEEESAMTLEALYPNVEFGYGAQGLESVATYQTDLGGEDFVVTAVMGSVGLLPTLKAIEMGRNIGIANKETLVTAGHLVMEKAKQHGVKLLPVDSEHSAIYQCLQGEDAKAIKKLIITASGGSFRDYTREMLKEVTLEQALNHPNWSMGAKITIDSATMMNKGLEVIEAHWLFDMPYERIETILHRQSIIHSMVEFEDTSIIAHLGTPDMRIPIQFAMSYPERMDLKQGKSLNLAEVGTLEFKPMDFERFPCLKMAYEAGMQGGSCPTVLNAANEAAVDLFLRNKISFLEIETVVAEALNKHQKIDHPSLEQILQLDQEVRRDILAKYE</sequence>
<evidence type="ECO:0000259" key="12">
    <source>
        <dbReference type="Pfam" id="PF13288"/>
    </source>
</evidence>
<dbReference type="InterPro" id="IPR013512">
    <property type="entry name" value="DXP_reductoisomerase_N"/>
</dbReference>
<comment type="pathway">
    <text evidence="1 9">Isoprenoid biosynthesis; isopentenyl diphosphate biosynthesis via DXP pathway; isopentenyl diphosphate from 1-deoxy-D-xylulose 5-phosphate: step 1/6.</text>
</comment>
<dbReference type="InterPro" id="IPR003821">
    <property type="entry name" value="DXP_reductoisomerase"/>
</dbReference>
<feature type="domain" description="1-deoxy-D-xylulose 5-phosphate reductoisomerase C-terminal" evidence="11">
    <location>
        <begin position="146"/>
        <end position="229"/>
    </location>
</feature>
<protein>
    <recommendedName>
        <fullName evidence="9">1-deoxy-D-xylulose 5-phosphate reductoisomerase</fullName>
        <shortName evidence="9">DXP reductoisomerase</shortName>
        <ecNumber evidence="9">1.1.1.267</ecNumber>
    </recommendedName>
    <alternativeName>
        <fullName evidence="9">1-deoxyxylulose-5-phosphate reductoisomerase</fullName>
    </alternativeName>
    <alternativeName>
        <fullName evidence="9">2-C-methyl-D-erythritol 4-phosphate synthase</fullName>
    </alternativeName>
</protein>
<reference evidence="13 14" key="1">
    <citation type="journal article" date="2011" name="J. Bacteriol.">
        <title>Draft Genome Sequence of Turicibacter sanguinis PC909, Isolated from Human Feces.</title>
        <authorList>
            <person name="Cuiv P.O."/>
            <person name="Klaassens E.S."/>
            <person name="Durkin A.S."/>
            <person name="Harkins D.M."/>
            <person name="Foster L."/>
            <person name="McCorrison J."/>
            <person name="Torralba M."/>
            <person name="Nelson K.E."/>
            <person name="Morrison M."/>
        </authorList>
    </citation>
    <scope>NUCLEOTIDE SEQUENCE [LARGE SCALE GENOMIC DNA]</scope>
    <source>
        <strain evidence="13 14">PC909</strain>
    </source>
</reference>
<dbReference type="Gene3D" id="3.40.50.720">
    <property type="entry name" value="NAD(P)-binding Rossmann-like Domain"/>
    <property type="match status" value="1"/>
</dbReference>
<comment type="caution">
    <text evidence="13">The sequence shown here is derived from an EMBL/GenBank/DDBJ whole genome shotgun (WGS) entry which is preliminary data.</text>
</comment>
<evidence type="ECO:0000313" key="13">
    <source>
        <dbReference type="EMBL" id="EFF64613.1"/>
    </source>
</evidence>
<dbReference type="SUPFAM" id="SSF69055">
    <property type="entry name" value="1-deoxy-D-xylulose-5-phosphate reductoisomerase, C-terminal domain"/>
    <property type="match status" value="1"/>
</dbReference>
<dbReference type="GeneID" id="64028218"/>
<dbReference type="NCBIfam" id="NF009114">
    <property type="entry name" value="PRK12464.1"/>
    <property type="match status" value="1"/>
</dbReference>
<feature type="binding site" evidence="9">
    <location>
        <position position="13"/>
    </location>
    <ligand>
        <name>NADPH</name>
        <dbReference type="ChEBI" id="CHEBI:57783"/>
    </ligand>
</feature>
<dbReference type="PIRSF" id="PIRSF006205">
    <property type="entry name" value="Dxp_reductismrs"/>
    <property type="match status" value="1"/>
</dbReference>
<keyword evidence="6 9" id="KW-0464">Manganese</keyword>
<feature type="binding site" evidence="9">
    <location>
        <position position="221"/>
    </location>
    <ligand>
        <name>Mn(2+)</name>
        <dbReference type="ChEBI" id="CHEBI:29035"/>
    </ligand>
</feature>
<feature type="binding site" evidence="9">
    <location>
        <position position="218"/>
    </location>
    <ligand>
        <name>1-deoxy-D-xylulose 5-phosphate</name>
        <dbReference type="ChEBI" id="CHEBI:57792"/>
    </ligand>
</feature>
<feature type="binding site" evidence="9">
    <location>
        <position position="212"/>
    </location>
    <ligand>
        <name>1-deoxy-D-xylulose 5-phosphate</name>
        <dbReference type="ChEBI" id="CHEBI:57792"/>
    </ligand>
</feature>
<feature type="binding site" evidence="9">
    <location>
        <position position="11"/>
    </location>
    <ligand>
        <name>NADPH</name>
        <dbReference type="ChEBI" id="CHEBI:57783"/>
    </ligand>
</feature>
<evidence type="ECO:0000313" key="14">
    <source>
        <dbReference type="Proteomes" id="UP000002938"/>
    </source>
</evidence>
<evidence type="ECO:0000256" key="9">
    <source>
        <dbReference type="HAMAP-Rule" id="MF_00183"/>
    </source>
</evidence>
<feature type="binding site" evidence="9">
    <location>
        <position position="217"/>
    </location>
    <ligand>
        <name>1-deoxy-D-xylulose 5-phosphate</name>
        <dbReference type="ChEBI" id="CHEBI:57792"/>
    </ligand>
</feature>
<keyword evidence="5 9" id="KW-0560">Oxidoreductase</keyword>
<feature type="binding site" evidence="9">
    <location>
        <position position="205"/>
    </location>
    <ligand>
        <name>NADPH</name>
        <dbReference type="ChEBI" id="CHEBI:57783"/>
    </ligand>
</feature>
<dbReference type="Pfam" id="PF13288">
    <property type="entry name" value="DXPR_C"/>
    <property type="match status" value="1"/>
</dbReference>
<feature type="domain" description="1-deoxy-D-xylulose 5-phosphate reductoisomerase N-terminal" evidence="10">
    <location>
        <begin position="4"/>
        <end position="132"/>
    </location>
</feature>
<dbReference type="NCBIfam" id="TIGR00243">
    <property type="entry name" value="Dxr"/>
    <property type="match status" value="1"/>
</dbReference>
<dbReference type="PANTHER" id="PTHR30525:SF0">
    <property type="entry name" value="1-DEOXY-D-XYLULOSE 5-PHOSPHATE REDUCTOISOMERASE, CHLOROPLASTIC"/>
    <property type="match status" value="1"/>
</dbReference>
<feature type="binding site" evidence="9">
    <location>
        <position position="38"/>
    </location>
    <ligand>
        <name>NADPH</name>
        <dbReference type="ChEBI" id="CHEBI:57783"/>
    </ligand>
</feature>
<dbReference type="Pfam" id="PF08436">
    <property type="entry name" value="DXP_redisom_C"/>
    <property type="match status" value="1"/>
</dbReference>
<dbReference type="Pfam" id="PF02670">
    <property type="entry name" value="DXP_reductoisom"/>
    <property type="match status" value="1"/>
</dbReference>
<evidence type="ECO:0000256" key="8">
    <source>
        <dbReference type="ARBA" id="ARBA00048543"/>
    </source>
</evidence>
<evidence type="ECO:0000256" key="1">
    <source>
        <dbReference type="ARBA" id="ARBA00005094"/>
    </source>
</evidence>
<comment type="function">
    <text evidence="9">Catalyzes the NADPH-dependent rearrangement and reduction of 1-deoxy-D-xylulose-5-phosphate (DXP) to 2-C-methyl-D-erythritol 4-phosphate (MEP).</text>
</comment>
<dbReference type="EC" id="1.1.1.267" evidence="9"/>
<proteinExistence type="inferred from homology"/>
<dbReference type="InterPro" id="IPR013644">
    <property type="entry name" value="DXP_reductoisomerase_C"/>
</dbReference>
<feature type="binding site" evidence="9">
    <location>
        <position position="151"/>
    </location>
    <ligand>
        <name>1-deoxy-D-xylulose 5-phosphate</name>
        <dbReference type="ChEBI" id="CHEBI:57792"/>
    </ligand>
</feature>
<keyword evidence="3 9" id="KW-0479">Metal-binding</keyword>
<keyword evidence="14" id="KW-1185">Reference proteome</keyword>
<feature type="binding site" evidence="9">
    <location>
        <position position="199"/>
    </location>
    <ligand>
        <name>1-deoxy-D-xylulose 5-phosphate</name>
        <dbReference type="ChEBI" id="CHEBI:57792"/>
    </ligand>
</feature>